<feature type="transmembrane region" description="Helical" evidence="2">
    <location>
        <begin position="99"/>
        <end position="122"/>
    </location>
</feature>
<dbReference type="Proteomes" id="UP000271974">
    <property type="component" value="Unassembled WGS sequence"/>
</dbReference>
<gene>
    <name evidence="3" type="ORF">EGW08_014778</name>
</gene>
<dbReference type="Pfam" id="PF06779">
    <property type="entry name" value="MFS_4"/>
    <property type="match status" value="1"/>
</dbReference>
<dbReference type="InterPro" id="IPR050327">
    <property type="entry name" value="Proton-linked_MCT"/>
</dbReference>
<evidence type="ECO:0000256" key="1">
    <source>
        <dbReference type="SAM" id="MobiDB-lite"/>
    </source>
</evidence>
<organism evidence="3 4">
    <name type="scientific">Elysia chlorotica</name>
    <name type="common">Eastern emerald elysia</name>
    <name type="synonym">Sea slug</name>
    <dbReference type="NCBI Taxonomy" id="188477"/>
    <lineage>
        <taxon>Eukaryota</taxon>
        <taxon>Metazoa</taxon>
        <taxon>Spiralia</taxon>
        <taxon>Lophotrochozoa</taxon>
        <taxon>Mollusca</taxon>
        <taxon>Gastropoda</taxon>
        <taxon>Heterobranchia</taxon>
        <taxon>Euthyneura</taxon>
        <taxon>Panpulmonata</taxon>
        <taxon>Sacoglossa</taxon>
        <taxon>Placobranchoidea</taxon>
        <taxon>Plakobranchidae</taxon>
        <taxon>Elysia</taxon>
    </lineage>
</organism>
<protein>
    <submittedName>
        <fullName evidence="3">Uncharacterized protein</fullName>
    </submittedName>
</protein>
<dbReference type="GO" id="GO:0008028">
    <property type="term" value="F:monocarboxylic acid transmembrane transporter activity"/>
    <property type="evidence" value="ECO:0007669"/>
    <property type="project" value="TreeGrafter"/>
</dbReference>
<keyword evidence="2" id="KW-1133">Transmembrane helix</keyword>
<evidence type="ECO:0000313" key="4">
    <source>
        <dbReference type="Proteomes" id="UP000271974"/>
    </source>
</evidence>
<name>A0A433T794_ELYCH</name>
<dbReference type="InterPro" id="IPR010645">
    <property type="entry name" value="MFS_4"/>
</dbReference>
<dbReference type="AlphaFoldDB" id="A0A433T794"/>
<feature type="transmembrane region" description="Helical" evidence="2">
    <location>
        <begin position="142"/>
        <end position="163"/>
    </location>
</feature>
<feature type="transmembrane region" description="Helical" evidence="2">
    <location>
        <begin position="268"/>
        <end position="292"/>
    </location>
</feature>
<feature type="region of interest" description="Disordered" evidence="1">
    <location>
        <begin position="293"/>
        <end position="320"/>
    </location>
</feature>
<dbReference type="OrthoDB" id="6160040at2759"/>
<keyword evidence="2" id="KW-0472">Membrane</keyword>
<reference evidence="3 4" key="1">
    <citation type="submission" date="2019-01" db="EMBL/GenBank/DDBJ databases">
        <title>A draft genome assembly of the solar-powered sea slug Elysia chlorotica.</title>
        <authorList>
            <person name="Cai H."/>
            <person name="Li Q."/>
            <person name="Fang X."/>
            <person name="Li J."/>
            <person name="Curtis N.E."/>
            <person name="Altenburger A."/>
            <person name="Shibata T."/>
            <person name="Feng M."/>
            <person name="Maeda T."/>
            <person name="Schwartz J.A."/>
            <person name="Shigenobu S."/>
            <person name="Lundholm N."/>
            <person name="Nishiyama T."/>
            <person name="Yang H."/>
            <person name="Hasebe M."/>
            <person name="Li S."/>
            <person name="Pierce S.K."/>
            <person name="Wang J."/>
        </authorList>
    </citation>
    <scope>NUCLEOTIDE SEQUENCE [LARGE SCALE GENOMIC DNA]</scope>
    <source>
        <strain evidence="3">EC2010</strain>
        <tissue evidence="3">Whole organism of an adult</tissue>
    </source>
</reference>
<dbReference type="EMBL" id="RQTK01000578">
    <property type="protein sequence ID" value="RUS77472.1"/>
    <property type="molecule type" value="Genomic_DNA"/>
</dbReference>
<keyword evidence="4" id="KW-1185">Reference proteome</keyword>
<sequence>MEITSLNASVDRVHFEKSDNLVPRKRSSSSVSHHSYRSLRTPTHLRHLQASPRSCTAGSWFQSQSDVMGSSLLLPIRVEGVKAKASSESERSVKDNLKIVLGCRSVWMLCLTSFCFIFGYGMNAVHFPSFAEQQGVAREGVSQFYTALGLVIMVARLAGGFLLNGFQSTPPLSMVLVILQMAMGLILALAPFYATGIHGLYAMQVGIALTYGLGYMLFAPICVQMLGVDLLAISFGLVQLFIGMGYILSPIIAGYLYDATGTFELPLILGGSIISLGALPLALVACVASCNAPPGDTTEQRGTGRQLEGPGILEKETVQT</sequence>
<evidence type="ECO:0000256" key="2">
    <source>
        <dbReference type="SAM" id="Phobius"/>
    </source>
</evidence>
<dbReference type="Gene3D" id="1.20.1250.20">
    <property type="entry name" value="MFS general substrate transporter like domains"/>
    <property type="match status" value="1"/>
</dbReference>
<comment type="caution">
    <text evidence="3">The sequence shown here is derived from an EMBL/GenBank/DDBJ whole genome shotgun (WGS) entry which is preliminary data.</text>
</comment>
<accession>A0A433T794</accession>
<dbReference type="PANTHER" id="PTHR11360">
    <property type="entry name" value="MONOCARBOXYLATE TRANSPORTER"/>
    <property type="match status" value="1"/>
</dbReference>
<feature type="transmembrane region" description="Helical" evidence="2">
    <location>
        <begin position="200"/>
        <end position="218"/>
    </location>
</feature>
<feature type="transmembrane region" description="Helical" evidence="2">
    <location>
        <begin position="175"/>
        <end position="194"/>
    </location>
</feature>
<feature type="transmembrane region" description="Helical" evidence="2">
    <location>
        <begin position="230"/>
        <end position="256"/>
    </location>
</feature>
<dbReference type="PANTHER" id="PTHR11360:SF260">
    <property type="entry name" value="MFS DOMAIN-CONTAINING PROTEIN"/>
    <property type="match status" value="1"/>
</dbReference>
<evidence type="ECO:0000313" key="3">
    <source>
        <dbReference type="EMBL" id="RUS77472.1"/>
    </source>
</evidence>
<dbReference type="InterPro" id="IPR036259">
    <property type="entry name" value="MFS_trans_sf"/>
</dbReference>
<proteinExistence type="predicted"/>
<dbReference type="SUPFAM" id="SSF103473">
    <property type="entry name" value="MFS general substrate transporter"/>
    <property type="match status" value="1"/>
</dbReference>
<keyword evidence="2" id="KW-0812">Transmembrane</keyword>